<organism evidence="1 2">
    <name type="scientific">Providencia rettgeri</name>
    <dbReference type="NCBI Taxonomy" id="587"/>
    <lineage>
        <taxon>Bacteria</taxon>
        <taxon>Pseudomonadati</taxon>
        <taxon>Pseudomonadota</taxon>
        <taxon>Gammaproteobacteria</taxon>
        <taxon>Enterobacterales</taxon>
        <taxon>Morganellaceae</taxon>
        <taxon>Providencia</taxon>
    </lineage>
</organism>
<name>A0A9N8GXT3_PRORE</name>
<dbReference type="AlphaFoldDB" id="A0A9N8GXT3"/>
<proteinExistence type="predicted"/>
<sequence>MVFFLFLVEKHGALNENEIYCFDPIIQKLETLNFNASNKVNAIDYLLELRKIITPAVKFI</sequence>
<accession>A0A9N8GXT3</accession>
<dbReference type="EMBL" id="CAHPSF010000001">
    <property type="protein sequence ID" value="CAB5662754.1"/>
    <property type="molecule type" value="Genomic_DNA"/>
</dbReference>
<dbReference type="Proteomes" id="UP000834611">
    <property type="component" value="Unassembled WGS sequence"/>
</dbReference>
<gene>
    <name evidence="1" type="ORF">GHA_00303</name>
</gene>
<reference evidence="1" key="1">
    <citation type="submission" date="2020-05" db="EMBL/GenBank/DDBJ databases">
        <authorList>
            <person name="Delgado-Blas J."/>
        </authorList>
    </citation>
    <scope>NUCLEOTIDE SEQUENCE</scope>
    <source>
        <strain evidence="1">BB1453</strain>
    </source>
</reference>
<protein>
    <submittedName>
        <fullName evidence="1">Uncharacterized protein</fullName>
    </submittedName>
</protein>
<evidence type="ECO:0000313" key="2">
    <source>
        <dbReference type="Proteomes" id="UP000834611"/>
    </source>
</evidence>
<comment type="caution">
    <text evidence="1">The sequence shown here is derived from an EMBL/GenBank/DDBJ whole genome shotgun (WGS) entry which is preliminary data.</text>
</comment>
<evidence type="ECO:0000313" key="1">
    <source>
        <dbReference type="EMBL" id="CAB5662754.1"/>
    </source>
</evidence>